<accession>A0ABR6PDB6</accession>
<keyword evidence="2" id="KW-1185">Reference proteome</keyword>
<comment type="caution">
    <text evidence="1">The sequence shown here is derived from an EMBL/GenBank/DDBJ whole genome shotgun (WGS) entry which is preliminary data.</text>
</comment>
<sequence>MEMLLFDIPSISVIELLALMDAELYAHQEDEDSQVKLMDLMLNRQPPAVIGNIMSNALKGRQTHVHFFSQHYNMHLLHYELINYRELPVPEGDLTPEQELRIFKAYFLAAQLAGNTLVYKSEGLPEFNEDYFSKMLWPGLADQFEFHFRINPYYFMIRGVVLLNHLQFHTPYGAYVEAYLRQHQKPTVLNYFLDIFQMLIANTKSLNDPNRDFAAFSIQRSPGFESLFRQFTMDRHHYTKTYSGGKQNYAGLKSKPLYQLDEKKWLILNWGFLANKLYEGLVFDFYLESGIASDPKFSGITAFKQFISQEVTDQKLFRKLLKAAFDHRYGTLLFDDGQIAGFPDAYYRQGNRVYLIELKDAYFPSEAAGSYSYEQIIAAIDKKINNKGKGTGQIIKQLTYLSKQPYEEAGRYKHTRNLEIYPVIVYTDILFNMPGVNYYVEQSFRRQVKEHDLEKHFKVVKPLTLMNISYLIEIFDQLKKPETDLGKLVCYHHQQIKTRKKRHDRTNSMSDHITIYDVFEHVVSHIFPEPQDCSDYIRTVTHTLDLDEGVPGWKPR</sequence>
<dbReference type="Proteomes" id="UP000541583">
    <property type="component" value="Unassembled WGS sequence"/>
</dbReference>
<organism evidence="1 2">
    <name type="scientific">Mucilaginibacter lappiensis</name>
    <dbReference type="NCBI Taxonomy" id="354630"/>
    <lineage>
        <taxon>Bacteria</taxon>
        <taxon>Pseudomonadati</taxon>
        <taxon>Bacteroidota</taxon>
        <taxon>Sphingobacteriia</taxon>
        <taxon>Sphingobacteriales</taxon>
        <taxon>Sphingobacteriaceae</taxon>
        <taxon>Mucilaginibacter</taxon>
    </lineage>
</organism>
<evidence type="ECO:0000313" key="2">
    <source>
        <dbReference type="Proteomes" id="UP000541583"/>
    </source>
</evidence>
<name>A0ABR6PDB6_9SPHI</name>
<evidence type="ECO:0000313" key="1">
    <source>
        <dbReference type="EMBL" id="MBB6107762.1"/>
    </source>
</evidence>
<reference evidence="1 2" key="1">
    <citation type="submission" date="2020-08" db="EMBL/GenBank/DDBJ databases">
        <title>Genomic Encyclopedia of Type Strains, Phase IV (KMG-V): Genome sequencing to study the core and pangenomes of soil and plant-associated prokaryotes.</title>
        <authorList>
            <person name="Whitman W."/>
        </authorList>
    </citation>
    <scope>NUCLEOTIDE SEQUENCE [LARGE SCALE GENOMIC DNA]</scope>
    <source>
        <strain evidence="1 2">ANJLi2</strain>
    </source>
</reference>
<protein>
    <recommendedName>
        <fullName evidence="3">PD-(D/E)XK nuclease superfamily protein</fullName>
    </recommendedName>
</protein>
<dbReference type="EMBL" id="JACHCB010000001">
    <property type="protein sequence ID" value="MBB6107762.1"/>
    <property type="molecule type" value="Genomic_DNA"/>
</dbReference>
<evidence type="ECO:0008006" key="3">
    <source>
        <dbReference type="Google" id="ProtNLM"/>
    </source>
</evidence>
<proteinExistence type="predicted"/>
<gene>
    <name evidence="1" type="ORF">HDF23_000492</name>
</gene>